<proteinExistence type="predicted"/>
<name>A0ACC2ER97_DIPCM</name>
<accession>A0ACC2ER97</accession>
<organism evidence="1 2">
    <name type="scientific">Diphasiastrum complanatum</name>
    <name type="common">Issler's clubmoss</name>
    <name type="synonym">Lycopodium complanatum</name>
    <dbReference type="NCBI Taxonomy" id="34168"/>
    <lineage>
        <taxon>Eukaryota</taxon>
        <taxon>Viridiplantae</taxon>
        <taxon>Streptophyta</taxon>
        <taxon>Embryophyta</taxon>
        <taxon>Tracheophyta</taxon>
        <taxon>Lycopodiopsida</taxon>
        <taxon>Lycopodiales</taxon>
        <taxon>Lycopodiaceae</taxon>
        <taxon>Lycopodioideae</taxon>
        <taxon>Diphasiastrum</taxon>
    </lineage>
</organism>
<sequence length="388" mass="42950">MDLKAAISDQTRFALDFYKIVAQNKPEQNVVISPLSISLVLAMAAAGAQGTTLDQIISCLKLPKGPHAHDFAHQLRSFVLRDASKAGGPQLSFVNGIWVEQTLALKSSFKQVVEEQYEAVANYADFVGKADDERKIINTWVAEQTKGKIQDILPSGSLDGNTRLVLANALYFRGIWHKKFQSADTSDGEFYLLNENTVRVPMMRSQKKHFIKNCGSYKVLKLPYLQGEDNRAFSMYIFLPDKCNGLSELQKGLDAGIIWQELSRIQEVQVGNFQLPRFKIDFGLEAIDTLQNLGLVKPFSSEADFSALVDSPQRTMLKVSNVFHKGFIEVNEEGTEAAAATAAVVMFGSSMVYSTEDFVADHPFLFVIKEDLTGVIIFVGHVANPLAA</sequence>
<dbReference type="EMBL" id="CM055092">
    <property type="protein sequence ID" value="KAJ7568998.1"/>
    <property type="molecule type" value="Genomic_DNA"/>
</dbReference>
<gene>
    <name evidence="1" type="ORF">O6H91_01G056500</name>
</gene>
<protein>
    <submittedName>
        <fullName evidence="1">Uncharacterized protein</fullName>
    </submittedName>
</protein>
<evidence type="ECO:0000313" key="1">
    <source>
        <dbReference type="EMBL" id="KAJ7568998.1"/>
    </source>
</evidence>
<dbReference type="Proteomes" id="UP001162992">
    <property type="component" value="Chromosome 1"/>
</dbReference>
<keyword evidence="2" id="KW-1185">Reference proteome</keyword>
<evidence type="ECO:0000313" key="2">
    <source>
        <dbReference type="Proteomes" id="UP001162992"/>
    </source>
</evidence>
<reference evidence="2" key="1">
    <citation type="journal article" date="2024" name="Proc. Natl. Acad. Sci. U.S.A.">
        <title>Extraordinary preservation of gene collinearity over three hundred million years revealed in homosporous lycophytes.</title>
        <authorList>
            <person name="Li C."/>
            <person name="Wickell D."/>
            <person name="Kuo L.Y."/>
            <person name="Chen X."/>
            <person name="Nie B."/>
            <person name="Liao X."/>
            <person name="Peng D."/>
            <person name="Ji J."/>
            <person name="Jenkins J."/>
            <person name="Williams M."/>
            <person name="Shu S."/>
            <person name="Plott C."/>
            <person name="Barry K."/>
            <person name="Rajasekar S."/>
            <person name="Grimwood J."/>
            <person name="Han X."/>
            <person name="Sun S."/>
            <person name="Hou Z."/>
            <person name="He W."/>
            <person name="Dai G."/>
            <person name="Sun C."/>
            <person name="Schmutz J."/>
            <person name="Leebens-Mack J.H."/>
            <person name="Li F.W."/>
            <person name="Wang L."/>
        </authorList>
    </citation>
    <scope>NUCLEOTIDE SEQUENCE [LARGE SCALE GENOMIC DNA]</scope>
    <source>
        <strain evidence="2">cv. PW_Plant_1</strain>
    </source>
</reference>
<comment type="caution">
    <text evidence="1">The sequence shown here is derived from an EMBL/GenBank/DDBJ whole genome shotgun (WGS) entry which is preliminary data.</text>
</comment>